<dbReference type="eggNOG" id="COG3807">
    <property type="taxonomic scope" value="Bacteria"/>
</dbReference>
<evidence type="ECO:0000256" key="4">
    <source>
        <dbReference type="SAM" id="Phobius"/>
    </source>
</evidence>
<evidence type="ECO:0000313" key="7">
    <source>
        <dbReference type="Proteomes" id="UP000005555"/>
    </source>
</evidence>
<feature type="region of interest" description="Disordered" evidence="3">
    <location>
        <begin position="23"/>
        <end position="44"/>
    </location>
</feature>
<evidence type="ECO:0000313" key="6">
    <source>
        <dbReference type="EMBL" id="EAS46960.1"/>
    </source>
</evidence>
<keyword evidence="4" id="KW-1133">Transmembrane helix</keyword>
<dbReference type="Proteomes" id="UP000005555">
    <property type="component" value="Unassembled WGS sequence"/>
</dbReference>
<feature type="transmembrane region" description="Helical" evidence="4">
    <location>
        <begin position="220"/>
        <end position="237"/>
    </location>
</feature>
<sequence>MNYLFLALPILALSISHSPIAQESENSDSVDSADSQKTEEQAPEKAYLKDKSVWISDEFLVPLRSTPCARCTIVHRGLKSGTKLQLLEMVDGWGHLITNRGVEGWAEEQYLVDQPIARIRVKTQEKELAALKQRNIELEEKVGELTQAANAVRGELDNSQDNQKSLTTELAEIREISSDAIALSEQNQQLVKNNHMLQRENDSLKANVDDLQKDQRNESFLYGGLTVFLGAILVILIPKLRGRKRFSEWQ</sequence>
<dbReference type="EMBL" id="AAPI01000004">
    <property type="protein sequence ID" value="EAS46960.1"/>
    <property type="molecule type" value="Genomic_DNA"/>
</dbReference>
<dbReference type="AlphaFoldDB" id="Q1YRT5"/>
<dbReference type="OrthoDB" id="9790951at2"/>
<keyword evidence="4" id="KW-0812">Transmembrane</keyword>
<dbReference type="HOGENOM" id="CLU_094106_1_0_6"/>
<comment type="caution">
    <text evidence="6">The sequence shown here is derived from an EMBL/GenBank/DDBJ whole genome shotgun (WGS) entry which is preliminary data.</text>
</comment>
<dbReference type="STRING" id="314287.GB2207_05007"/>
<keyword evidence="2" id="KW-0175">Coiled coil</keyword>
<evidence type="ECO:0000256" key="5">
    <source>
        <dbReference type="SAM" id="SignalP"/>
    </source>
</evidence>
<evidence type="ECO:0000256" key="3">
    <source>
        <dbReference type="SAM" id="MobiDB-lite"/>
    </source>
</evidence>
<keyword evidence="4" id="KW-0472">Membrane</keyword>
<dbReference type="NCBIfam" id="TIGR04211">
    <property type="entry name" value="SH3_and_anchor"/>
    <property type="match status" value="1"/>
</dbReference>
<feature type="compositionally biased region" description="Polar residues" evidence="3">
    <location>
        <begin position="23"/>
        <end position="33"/>
    </location>
</feature>
<organism evidence="6 7">
    <name type="scientific">gamma proteobacterium HTCC2207</name>
    <dbReference type="NCBI Taxonomy" id="314287"/>
    <lineage>
        <taxon>Bacteria</taxon>
        <taxon>Pseudomonadati</taxon>
        <taxon>Pseudomonadota</taxon>
        <taxon>Gammaproteobacteria</taxon>
        <taxon>Cellvibrionales</taxon>
        <taxon>Porticoccaceae</taxon>
        <taxon>SAR92 clade</taxon>
    </lineage>
</organism>
<keyword evidence="7" id="KW-1185">Reference proteome</keyword>
<feature type="chain" id="PRO_5004197729" evidence="5">
    <location>
        <begin position="22"/>
        <end position="250"/>
    </location>
</feature>
<protein>
    <submittedName>
        <fullName evidence="6">Bacterial SH3 domain-like protein</fullName>
    </submittedName>
</protein>
<proteinExistence type="predicted"/>
<keyword evidence="1 5" id="KW-0732">Signal</keyword>
<feature type="signal peptide" evidence="5">
    <location>
        <begin position="1"/>
        <end position="21"/>
    </location>
</feature>
<feature type="compositionally biased region" description="Basic and acidic residues" evidence="3">
    <location>
        <begin position="34"/>
        <end position="44"/>
    </location>
</feature>
<reference evidence="6 7" key="1">
    <citation type="submission" date="2006-03" db="EMBL/GenBank/DDBJ databases">
        <authorList>
            <person name="Giovannoni S.J."/>
            <person name="Cho J.-C."/>
            <person name="Ferriera S."/>
            <person name="Johnson J."/>
            <person name="Kravitz S."/>
            <person name="Halpern A."/>
            <person name="Remington K."/>
            <person name="Beeson K."/>
            <person name="Tran B."/>
            <person name="Rogers Y.-H."/>
            <person name="Friedman R."/>
            <person name="Venter J.C."/>
        </authorList>
    </citation>
    <scope>NUCLEOTIDE SEQUENCE [LARGE SCALE GENOMIC DNA]</scope>
    <source>
        <strain evidence="6 7">HTCC2207</strain>
    </source>
</reference>
<evidence type="ECO:0000256" key="1">
    <source>
        <dbReference type="ARBA" id="ARBA00022729"/>
    </source>
</evidence>
<evidence type="ECO:0000256" key="2">
    <source>
        <dbReference type="SAM" id="Coils"/>
    </source>
</evidence>
<gene>
    <name evidence="6" type="ORF">GB2207_05007</name>
</gene>
<accession>Q1YRT5</accession>
<feature type="coiled-coil region" evidence="2">
    <location>
        <begin position="121"/>
        <end position="214"/>
    </location>
</feature>
<name>Q1YRT5_9GAMM</name>
<dbReference type="InterPro" id="IPR016476">
    <property type="entry name" value="SH3_dom_pro"/>
</dbReference>